<comment type="function">
    <text evidence="3">Saposin-A and saposin-C stimulate the hydrolysis of glucosylceramide by beta-glucosylceramidase (EC 3.2.1.45) and galactosylceramide by beta-galactosylceramidase (EC 3.2.1.46). Saposin-C apparently acts by combining with the enzyme and acidic lipid to form an activated complex, rather than by solubilizing the substrate.</text>
</comment>
<dbReference type="InterPro" id="IPR008373">
    <property type="entry name" value="Saposin"/>
</dbReference>
<dbReference type="EMBL" id="JAIPUX010001880">
    <property type="protein sequence ID" value="KAH0623532.1"/>
    <property type="molecule type" value="Genomic_DNA"/>
</dbReference>
<dbReference type="InterPro" id="IPR051428">
    <property type="entry name" value="Sphingo_Act-Surfact_Prot"/>
</dbReference>
<reference evidence="5 6" key="1">
    <citation type="journal article" date="2022" name="Gigascience">
        <title>A chromosome-level genome assembly and annotation of the desert horned lizard, Phrynosoma platyrhinos, provides insight into chromosomal rearrangements among reptiles.</title>
        <authorList>
            <person name="Koochekian N."/>
            <person name="Ascanio A."/>
            <person name="Farleigh K."/>
            <person name="Card D.C."/>
            <person name="Schield D.R."/>
            <person name="Castoe T.A."/>
            <person name="Jezkova T."/>
        </authorList>
    </citation>
    <scope>NUCLEOTIDE SEQUENCE [LARGE SCALE GENOMIC DNA]</scope>
    <source>
        <strain evidence="5">NK-2021</strain>
    </source>
</reference>
<dbReference type="PANTHER" id="PTHR11480:SF36">
    <property type="entry name" value="PROSAPOSIN"/>
    <property type="match status" value="1"/>
</dbReference>
<evidence type="ECO:0000256" key="2">
    <source>
        <dbReference type="ARBA" id="ARBA00023180"/>
    </source>
</evidence>
<dbReference type="Pfam" id="PF05184">
    <property type="entry name" value="SapB_1"/>
    <property type="match status" value="2"/>
</dbReference>
<evidence type="ECO:0000313" key="5">
    <source>
        <dbReference type="EMBL" id="KAH0623532.1"/>
    </source>
</evidence>
<accession>A0ABQ7T1D7</accession>
<feature type="domain" description="Saposin B-type" evidence="4">
    <location>
        <begin position="1"/>
        <end position="40"/>
    </location>
</feature>
<evidence type="ECO:0000259" key="4">
    <source>
        <dbReference type="PROSITE" id="PS50015"/>
    </source>
</evidence>
<dbReference type="Pfam" id="PF03489">
    <property type="entry name" value="SapB_2"/>
    <property type="match status" value="2"/>
</dbReference>
<protein>
    <recommendedName>
        <fullName evidence="4">Saposin B-type domain-containing protein</fullName>
    </recommendedName>
</protein>
<dbReference type="Gene3D" id="1.10.225.10">
    <property type="entry name" value="Saposin-like"/>
    <property type="match status" value="3"/>
</dbReference>
<dbReference type="InterPro" id="IPR011001">
    <property type="entry name" value="Saposin-like"/>
</dbReference>
<dbReference type="InterPro" id="IPR008139">
    <property type="entry name" value="SaposinB_dom"/>
</dbReference>
<dbReference type="SUPFAM" id="SSF47862">
    <property type="entry name" value="Saposin"/>
    <property type="match status" value="2"/>
</dbReference>
<dbReference type="SMART" id="SM00741">
    <property type="entry name" value="SapB"/>
    <property type="match status" value="2"/>
</dbReference>
<keyword evidence="1" id="KW-1015">Disulfide bond</keyword>
<feature type="domain" description="Saposin B-type" evidence="4">
    <location>
        <begin position="70"/>
        <end position="151"/>
    </location>
</feature>
<keyword evidence="6" id="KW-1185">Reference proteome</keyword>
<dbReference type="InterPro" id="IPR007856">
    <property type="entry name" value="SapB_1"/>
</dbReference>
<dbReference type="PROSITE" id="PS50015">
    <property type="entry name" value="SAP_B"/>
    <property type="match status" value="3"/>
</dbReference>
<evidence type="ECO:0000313" key="6">
    <source>
        <dbReference type="Proteomes" id="UP000826234"/>
    </source>
</evidence>
<comment type="caution">
    <text evidence="5">The sequence shown here is derived from an EMBL/GenBank/DDBJ whole genome shotgun (WGS) entry which is preliminary data.</text>
</comment>
<keyword evidence="2" id="KW-0325">Glycoprotein</keyword>
<organism evidence="5 6">
    <name type="scientific">Phrynosoma platyrhinos</name>
    <name type="common">Desert horned lizard</name>
    <dbReference type="NCBI Taxonomy" id="52577"/>
    <lineage>
        <taxon>Eukaryota</taxon>
        <taxon>Metazoa</taxon>
        <taxon>Chordata</taxon>
        <taxon>Craniata</taxon>
        <taxon>Vertebrata</taxon>
        <taxon>Euteleostomi</taxon>
        <taxon>Lepidosauria</taxon>
        <taxon>Squamata</taxon>
        <taxon>Bifurcata</taxon>
        <taxon>Unidentata</taxon>
        <taxon>Episquamata</taxon>
        <taxon>Toxicofera</taxon>
        <taxon>Iguania</taxon>
        <taxon>Phrynosomatidae</taxon>
        <taxon>Phrynosomatinae</taxon>
        <taxon>Phrynosoma</taxon>
    </lineage>
</organism>
<name>A0ABQ7T1D7_PHRPL</name>
<gene>
    <name evidence="5" type="ORF">JD844_006380</name>
</gene>
<dbReference type="InterPro" id="IPR008138">
    <property type="entry name" value="SapB_2"/>
</dbReference>
<sequence length="307" mass="34213">MADECKKYVFEYAHVFVQLLIDLLPPKRICGEIGFCDSTKAEPFHTLPADHLRDLDIPDAVKKTSNEENSHFACGICKKVIQVAENMVENNATEEEIVHEVENVCYLFPHDMSAECKDFVHSYGPAVVTMLLDAVKPESVCIILRCCPKGISLSTETAAIEQVPKLSESEICHVCTLVIKYVDDELEKNETQAQIGSMLAKGCQFLPEALVYPCDELVSQYEPAAVRLLIQMMEPTFEHVLRLTLWAKKHVPGVLATGAQVQRLQHSVRPPNTASNIYGTRVSSSRWTKSGCGFNESILESGWVGKQ</sequence>
<dbReference type="PANTHER" id="PTHR11480">
    <property type="entry name" value="SAPOSIN-RELATED"/>
    <property type="match status" value="1"/>
</dbReference>
<dbReference type="Proteomes" id="UP000826234">
    <property type="component" value="Unassembled WGS sequence"/>
</dbReference>
<evidence type="ECO:0000256" key="3">
    <source>
        <dbReference type="ARBA" id="ARBA00037150"/>
    </source>
</evidence>
<feature type="domain" description="Saposin B-type" evidence="4">
    <location>
        <begin position="168"/>
        <end position="235"/>
    </location>
</feature>
<dbReference type="PRINTS" id="PR01797">
    <property type="entry name" value="SAPOSIN"/>
</dbReference>
<proteinExistence type="predicted"/>
<evidence type="ECO:0000256" key="1">
    <source>
        <dbReference type="ARBA" id="ARBA00023157"/>
    </source>
</evidence>